<feature type="transmembrane region" description="Helical" evidence="1">
    <location>
        <begin position="33"/>
        <end position="50"/>
    </location>
</feature>
<protein>
    <submittedName>
        <fullName evidence="2">Uncharacterized protein</fullName>
    </submittedName>
</protein>
<evidence type="ECO:0000313" key="3">
    <source>
        <dbReference type="Proteomes" id="UP000235025"/>
    </source>
</evidence>
<accession>A0A2N6KKF7</accession>
<keyword evidence="1" id="KW-0472">Membrane</keyword>
<dbReference type="AlphaFoldDB" id="A0A2N6KKF7"/>
<name>A0A2N6KKF7_9CYAN</name>
<keyword evidence="1" id="KW-0812">Transmembrane</keyword>
<dbReference type="Proteomes" id="UP000235025">
    <property type="component" value="Unassembled WGS sequence"/>
</dbReference>
<reference evidence="2 3" key="1">
    <citation type="submission" date="2017-07" db="EMBL/GenBank/DDBJ databases">
        <title>Genomes of Fischerella (Mastigocladus) sp. strains.</title>
        <authorList>
            <person name="Miller S.R."/>
        </authorList>
    </citation>
    <scope>NUCLEOTIDE SEQUENCE [LARGE SCALE GENOMIC DNA]</scope>
    <source>
        <strain evidence="2 3">CCMEE 5268</strain>
    </source>
</reference>
<organism evidence="2 3">
    <name type="scientific">Fischerella thermalis CCMEE 5268</name>
    <dbReference type="NCBI Taxonomy" id="2019662"/>
    <lineage>
        <taxon>Bacteria</taxon>
        <taxon>Bacillati</taxon>
        <taxon>Cyanobacteriota</taxon>
        <taxon>Cyanophyceae</taxon>
        <taxon>Nostocales</taxon>
        <taxon>Hapalosiphonaceae</taxon>
        <taxon>Fischerella</taxon>
    </lineage>
</organism>
<keyword evidence="1" id="KW-1133">Transmembrane helix</keyword>
<evidence type="ECO:0000313" key="2">
    <source>
        <dbReference type="EMBL" id="PMB00191.1"/>
    </source>
</evidence>
<comment type="caution">
    <text evidence="2">The sequence shown here is derived from an EMBL/GenBank/DDBJ whole genome shotgun (WGS) entry which is preliminary data.</text>
</comment>
<sequence length="59" mass="6303">MDFLALGLCCLAAVCEDARNAAAIAVSLLTKKTLGYIIAFGFAYATKSFTQKNNRKITA</sequence>
<evidence type="ECO:0000256" key="1">
    <source>
        <dbReference type="SAM" id="Phobius"/>
    </source>
</evidence>
<dbReference type="EMBL" id="NMQA01000045">
    <property type="protein sequence ID" value="PMB00191.1"/>
    <property type="molecule type" value="Genomic_DNA"/>
</dbReference>
<gene>
    <name evidence="2" type="ORF">CEN50_04215</name>
</gene>
<proteinExistence type="predicted"/>